<name>A0A1G5RF97_9RHOB</name>
<dbReference type="GO" id="GO:0003700">
    <property type="term" value="F:DNA-binding transcription factor activity"/>
    <property type="evidence" value="ECO:0007669"/>
    <property type="project" value="InterPro"/>
</dbReference>
<evidence type="ECO:0000256" key="2">
    <source>
        <dbReference type="ARBA" id="ARBA00023125"/>
    </source>
</evidence>
<keyword evidence="3" id="KW-0804">Transcription</keyword>
<dbReference type="SMART" id="SM00342">
    <property type="entry name" value="HTH_ARAC"/>
    <property type="match status" value="1"/>
</dbReference>
<dbReference type="InterPro" id="IPR018060">
    <property type="entry name" value="HTH_AraC"/>
</dbReference>
<dbReference type="Pfam" id="PF12833">
    <property type="entry name" value="HTH_18"/>
    <property type="match status" value="1"/>
</dbReference>
<dbReference type="SUPFAM" id="SSF46689">
    <property type="entry name" value="Homeodomain-like"/>
    <property type="match status" value="2"/>
</dbReference>
<feature type="domain" description="HTH araC/xylS-type" evidence="4">
    <location>
        <begin position="10"/>
        <end position="108"/>
    </location>
</feature>
<protein>
    <submittedName>
        <fullName evidence="5">Transcriptional regulator, AraC family</fullName>
    </submittedName>
</protein>
<dbReference type="AlphaFoldDB" id="A0A1G5RF97"/>
<dbReference type="Gene3D" id="3.20.80.10">
    <property type="entry name" value="Regulatory factor, effector binding domain"/>
    <property type="match status" value="1"/>
</dbReference>
<keyword evidence="2" id="KW-0238">DNA-binding</keyword>
<evidence type="ECO:0000256" key="1">
    <source>
        <dbReference type="ARBA" id="ARBA00023015"/>
    </source>
</evidence>
<keyword evidence="1" id="KW-0805">Transcription regulation</keyword>
<evidence type="ECO:0000313" key="5">
    <source>
        <dbReference type="EMBL" id="SCZ72764.1"/>
    </source>
</evidence>
<dbReference type="OrthoDB" id="9816011at2"/>
<reference evidence="5 6" key="1">
    <citation type="submission" date="2016-10" db="EMBL/GenBank/DDBJ databases">
        <authorList>
            <person name="de Groot N.N."/>
        </authorList>
    </citation>
    <scope>NUCLEOTIDE SEQUENCE [LARGE SCALE GENOMIC DNA]</scope>
    <source>
        <strain evidence="5 6">U95</strain>
    </source>
</reference>
<dbReference type="InterPro" id="IPR010499">
    <property type="entry name" value="AraC_E-bd"/>
</dbReference>
<evidence type="ECO:0000259" key="4">
    <source>
        <dbReference type="PROSITE" id="PS01124"/>
    </source>
</evidence>
<sequence>MTRSYEDRIQRVITYIHDHPDEDLSLDRLADIAAMSRFHWHRVFRALTQETCAQMVRRIRMHRASIALVKGDDSIEAIARAVGYPNVASFTRRFSEAYGHSPAAFRAAGQLCAPQPYLRTGDYPMYSVEIREVPARILSVLPHVGPYNDIGLAFEKFYGLCASRNLWANIGVSIGVYVDSPETVPETELRSFAGAEWKGQEVPEGTQRFDLVARRVAVLTYQGPYSGISAAYNSLFGNWLPTSGEEPADAPCYELYLNSPRDVSPEELLTEIHLPLA</sequence>
<gene>
    <name evidence="5" type="ORF">SAMN04488118_11526</name>
</gene>
<organism evidence="5 6">
    <name type="scientific">Epibacterium ulvae</name>
    <dbReference type="NCBI Taxonomy" id="1156985"/>
    <lineage>
        <taxon>Bacteria</taxon>
        <taxon>Pseudomonadati</taxon>
        <taxon>Pseudomonadota</taxon>
        <taxon>Alphaproteobacteria</taxon>
        <taxon>Rhodobacterales</taxon>
        <taxon>Roseobacteraceae</taxon>
        <taxon>Epibacterium</taxon>
    </lineage>
</organism>
<dbReference type="Gene3D" id="1.10.10.60">
    <property type="entry name" value="Homeodomain-like"/>
    <property type="match status" value="2"/>
</dbReference>
<dbReference type="SUPFAM" id="SSF55136">
    <property type="entry name" value="Probable bacterial effector-binding domain"/>
    <property type="match status" value="1"/>
</dbReference>
<dbReference type="RefSeq" id="WP_090220972.1">
    <property type="nucleotide sequence ID" value="NZ_FMWG01000015.1"/>
</dbReference>
<dbReference type="Proteomes" id="UP000198767">
    <property type="component" value="Unassembled WGS sequence"/>
</dbReference>
<dbReference type="PANTHER" id="PTHR40055:SF1">
    <property type="entry name" value="TRANSCRIPTIONAL REGULATOR YGIV-RELATED"/>
    <property type="match status" value="1"/>
</dbReference>
<evidence type="ECO:0000313" key="6">
    <source>
        <dbReference type="Proteomes" id="UP000198767"/>
    </source>
</evidence>
<dbReference type="SMART" id="SM00871">
    <property type="entry name" value="AraC_E_bind"/>
    <property type="match status" value="1"/>
</dbReference>
<accession>A0A1G5RF97</accession>
<dbReference type="PROSITE" id="PS00041">
    <property type="entry name" value="HTH_ARAC_FAMILY_1"/>
    <property type="match status" value="1"/>
</dbReference>
<dbReference type="InterPro" id="IPR050908">
    <property type="entry name" value="SmbC-like"/>
</dbReference>
<dbReference type="Pfam" id="PF06445">
    <property type="entry name" value="GyrI-like"/>
    <property type="match status" value="1"/>
</dbReference>
<dbReference type="InterPro" id="IPR011256">
    <property type="entry name" value="Reg_factor_effector_dom_sf"/>
</dbReference>
<dbReference type="EMBL" id="FMWG01000015">
    <property type="protein sequence ID" value="SCZ72764.1"/>
    <property type="molecule type" value="Genomic_DNA"/>
</dbReference>
<dbReference type="InterPro" id="IPR009057">
    <property type="entry name" value="Homeodomain-like_sf"/>
</dbReference>
<keyword evidence="6" id="KW-1185">Reference proteome</keyword>
<evidence type="ECO:0000256" key="3">
    <source>
        <dbReference type="ARBA" id="ARBA00023163"/>
    </source>
</evidence>
<dbReference type="PROSITE" id="PS01124">
    <property type="entry name" value="HTH_ARAC_FAMILY_2"/>
    <property type="match status" value="1"/>
</dbReference>
<dbReference type="STRING" id="1156985.SAMN04488118_11526"/>
<dbReference type="GO" id="GO:0043565">
    <property type="term" value="F:sequence-specific DNA binding"/>
    <property type="evidence" value="ECO:0007669"/>
    <property type="project" value="InterPro"/>
</dbReference>
<dbReference type="PANTHER" id="PTHR40055">
    <property type="entry name" value="TRANSCRIPTIONAL REGULATOR YGIV-RELATED"/>
    <property type="match status" value="1"/>
</dbReference>
<dbReference type="InterPro" id="IPR018062">
    <property type="entry name" value="HTH_AraC-typ_CS"/>
</dbReference>
<dbReference type="InterPro" id="IPR029442">
    <property type="entry name" value="GyrI-like"/>
</dbReference>
<proteinExistence type="predicted"/>